<evidence type="ECO:0000313" key="9">
    <source>
        <dbReference type="Proteomes" id="UP000001556"/>
    </source>
</evidence>
<feature type="transmembrane region" description="Helical" evidence="6">
    <location>
        <begin position="364"/>
        <end position="387"/>
    </location>
</feature>
<dbReference type="InterPro" id="IPR050382">
    <property type="entry name" value="MFS_Na/Anion_cotransporter"/>
</dbReference>
<feature type="transmembrane region" description="Helical" evidence="6">
    <location>
        <begin position="331"/>
        <end position="352"/>
    </location>
</feature>
<evidence type="ECO:0000256" key="1">
    <source>
        <dbReference type="ARBA" id="ARBA00004651"/>
    </source>
</evidence>
<dbReference type="SUPFAM" id="SSF103473">
    <property type="entry name" value="MFS general substrate transporter"/>
    <property type="match status" value="1"/>
</dbReference>
<evidence type="ECO:0000256" key="2">
    <source>
        <dbReference type="ARBA" id="ARBA00022448"/>
    </source>
</evidence>
<dbReference type="AlphaFoldDB" id="A4J1M4"/>
<dbReference type="eggNOG" id="COG2271">
    <property type="taxonomic scope" value="Bacteria"/>
</dbReference>
<feature type="transmembrane region" description="Helical" evidence="6">
    <location>
        <begin position="269"/>
        <end position="290"/>
    </location>
</feature>
<reference evidence="8 9" key="1">
    <citation type="submission" date="2007-03" db="EMBL/GenBank/DDBJ databases">
        <title>Complete sequence of Desulfotomaculum reducens MI-1.</title>
        <authorList>
            <consortium name="US DOE Joint Genome Institute"/>
            <person name="Copeland A."/>
            <person name="Lucas S."/>
            <person name="Lapidus A."/>
            <person name="Barry K."/>
            <person name="Detter J.C."/>
            <person name="Glavina del Rio T."/>
            <person name="Hammon N."/>
            <person name="Israni S."/>
            <person name="Dalin E."/>
            <person name="Tice H."/>
            <person name="Pitluck S."/>
            <person name="Sims D."/>
            <person name="Brettin T."/>
            <person name="Bruce D."/>
            <person name="Han C."/>
            <person name="Tapia R."/>
            <person name="Schmutz J."/>
            <person name="Larimer F."/>
            <person name="Land M."/>
            <person name="Hauser L."/>
            <person name="Kyrpides N."/>
            <person name="Kim E."/>
            <person name="Tebo B.M."/>
            <person name="Richardson P."/>
        </authorList>
    </citation>
    <scope>NUCLEOTIDE SEQUENCE [LARGE SCALE GENOMIC DNA]</scope>
    <source>
        <strain evidence="8 9">MI-1</strain>
    </source>
</reference>
<dbReference type="GO" id="GO:0022857">
    <property type="term" value="F:transmembrane transporter activity"/>
    <property type="evidence" value="ECO:0007669"/>
    <property type="project" value="InterPro"/>
</dbReference>
<dbReference type="PROSITE" id="PS50850">
    <property type="entry name" value="MFS"/>
    <property type="match status" value="1"/>
</dbReference>
<dbReference type="KEGG" id="drm:Dred_0431"/>
<dbReference type="OrthoDB" id="6360at2"/>
<proteinExistence type="predicted"/>
<feature type="domain" description="Major facilitator superfamily (MFS) profile" evidence="7">
    <location>
        <begin position="12"/>
        <end position="418"/>
    </location>
</feature>
<dbReference type="EMBL" id="CP000612">
    <property type="protein sequence ID" value="ABO48977.1"/>
    <property type="molecule type" value="Genomic_DNA"/>
</dbReference>
<feature type="transmembrane region" description="Helical" evidence="6">
    <location>
        <begin position="305"/>
        <end position="324"/>
    </location>
</feature>
<dbReference type="RefSeq" id="WP_011876815.1">
    <property type="nucleotide sequence ID" value="NC_009253.1"/>
</dbReference>
<sequence>MSQKSTNMRWILGFSLFLIGFVAYMDRVNLSVAGPLIMKDFGFDKVQFGLVQTLFFIGYSLMQVPGGLIAERFGARKAMALAIGWWSSFTILTAYASNFLTFGIVRALFGVGEGPLYPGASVLVSKWFNKKERGTANSFILAGSFVGPVLAPAITVYIMTAFGWRAVFWLFGAVGFLVALGWWLLARDNPANHPFVNKAELDKIIEGTSQASMESEKKEFAPLGKFINSVQFWAIGFQYFVADYIMYVYLAWLPIYLMEAQHFSLKEMGIMAAFPWLALAITTLSTGVISDRLVSRGVSVAKVRVYFGSLGLVISSIALYFAAVSVKPMITVLWLTLSLGILGFTFNASWASCNDLGQKFTGTVSGWMNLCGNLGGVLAPTLTAIVATHWGWQSALVFTAGIGLTGVIAWFLVKPDVPLVIADNASEKDQRFEKPLSSRV</sequence>
<keyword evidence="3 6" id="KW-0812">Transmembrane</keyword>
<name>A4J1M4_DESRM</name>
<protein>
    <submittedName>
        <fullName evidence="8">Major facilitator superfamily MFS_1</fullName>
    </submittedName>
</protein>
<dbReference type="Proteomes" id="UP000001556">
    <property type="component" value="Chromosome"/>
</dbReference>
<gene>
    <name evidence="8" type="ordered locus">Dred_0431</name>
</gene>
<feature type="transmembrane region" description="Helical" evidence="6">
    <location>
        <begin position="166"/>
        <end position="185"/>
    </location>
</feature>
<dbReference type="CDD" id="cd17319">
    <property type="entry name" value="MFS_ExuT_GudP_like"/>
    <property type="match status" value="1"/>
</dbReference>
<dbReference type="InterPro" id="IPR020846">
    <property type="entry name" value="MFS_dom"/>
</dbReference>
<dbReference type="Pfam" id="PF07690">
    <property type="entry name" value="MFS_1"/>
    <property type="match status" value="1"/>
</dbReference>
<organism evidence="8 9">
    <name type="scientific">Desulforamulus reducens (strain ATCC BAA-1160 / DSM 100696 / MI-1)</name>
    <name type="common">Desulfotomaculum reducens</name>
    <dbReference type="NCBI Taxonomy" id="349161"/>
    <lineage>
        <taxon>Bacteria</taxon>
        <taxon>Bacillati</taxon>
        <taxon>Bacillota</taxon>
        <taxon>Clostridia</taxon>
        <taxon>Eubacteriales</taxon>
        <taxon>Peptococcaceae</taxon>
        <taxon>Desulforamulus</taxon>
    </lineage>
</organism>
<keyword evidence="4 6" id="KW-1133">Transmembrane helix</keyword>
<dbReference type="HOGENOM" id="CLU_001265_5_1_9"/>
<evidence type="ECO:0000256" key="5">
    <source>
        <dbReference type="ARBA" id="ARBA00023136"/>
    </source>
</evidence>
<feature type="transmembrane region" description="Helical" evidence="6">
    <location>
        <begin position="49"/>
        <end position="70"/>
    </location>
</feature>
<evidence type="ECO:0000256" key="6">
    <source>
        <dbReference type="SAM" id="Phobius"/>
    </source>
</evidence>
<dbReference type="PANTHER" id="PTHR11662">
    <property type="entry name" value="SOLUTE CARRIER FAMILY 17"/>
    <property type="match status" value="1"/>
</dbReference>
<accession>A4J1M4</accession>
<feature type="transmembrane region" description="Helical" evidence="6">
    <location>
        <begin position="82"/>
        <end position="109"/>
    </location>
</feature>
<evidence type="ECO:0000256" key="3">
    <source>
        <dbReference type="ARBA" id="ARBA00022692"/>
    </source>
</evidence>
<dbReference type="PANTHER" id="PTHR11662:SF399">
    <property type="entry name" value="FI19708P1-RELATED"/>
    <property type="match status" value="1"/>
</dbReference>
<keyword evidence="9" id="KW-1185">Reference proteome</keyword>
<evidence type="ECO:0000313" key="8">
    <source>
        <dbReference type="EMBL" id="ABO48977.1"/>
    </source>
</evidence>
<dbReference type="InterPro" id="IPR011701">
    <property type="entry name" value="MFS"/>
</dbReference>
<dbReference type="Gene3D" id="1.20.1250.20">
    <property type="entry name" value="MFS general substrate transporter like domains"/>
    <property type="match status" value="2"/>
</dbReference>
<feature type="transmembrane region" description="Helical" evidence="6">
    <location>
        <begin position="394"/>
        <end position="413"/>
    </location>
</feature>
<feature type="transmembrane region" description="Helical" evidence="6">
    <location>
        <begin position="139"/>
        <end position="159"/>
    </location>
</feature>
<keyword evidence="5 6" id="KW-0472">Membrane</keyword>
<keyword evidence="2" id="KW-0813">Transport</keyword>
<dbReference type="InterPro" id="IPR036259">
    <property type="entry name" value="MFS_trans_sf"/>
</dbReference>
<dbReference type="STRING" id="349161.Dred_0431"/>
<feature type="transmembrane region" description="Helical" evidence="6">
    <location>
        <begin position="232"/>
        <end position="257"/>
    </location>
</feature>
<comment type="subcellular location">
    <subcellularLocation>
        <location evidence="1">Cell membrane</location>
        <topology evidence="1">Multi-pass membrane protein</topology>
    </subcellularLocation>
</comment>
<evidence type="ECO:0000259" key="7">
    <source>
        <dbReference type="PROSITE" id="PS50850"/>
    </source>
</evidence>
<dbReference type="GO" id="GO:0005886">
    <property type="term" value="C:plasma membrane"/>
    <property type="evidence" value="ECO:0007669"/>
    <property type="project" value="UniProtKB-SubCell"/>
</dbReference>
<evidence type="ECO:0000256" key="4">
    <source>
        <dbReference type="ARBA" id="ARBA00022989"/>
    </source>
</evidence>